<dbReference type="AlphaFoldDB" id="A0A565ALN6"/>
<comment type="caution">
    <text evidence="3">The sequence shown here is derived from an EMBL/GenBank/DDBJ whole genome shotgun (WGS) entry which is preliminary data.</text>
</comment>
<evidence type="ECO:0000259" key="2">
    <source>
        <dbReference type="PROSITE" id="PS50158"/>
    </source>
</evidence>
<keyword evidence="1" id="KW-0479">Metal-binding</keyword>
<evidence type="ECO:0000256" key="1">
    <source>
        <dbReference type="PROSITE-ProRule" id="PRU00047"/>
    </source>
</evidence>
<keyword evidence="4" id="KW-1185">Reference proteome</keyword>
<evidence type="ECO:0000313" key="3">
    <source>
        <dbReference type="EMBL" id="VVA89922.1"/>
    </source>
</evidence>
<organism evidence="3 4">
    <name type="scientific">Arabis nemorensis</name>
    <dbReference type="NCBI Taxonomy" id="586526"/>
    <lineage>
        <taxon>Eukaryota</taxon>
        <taxon>Viridiplantae</taxon>
        <taxon>Streptophyta</taxon>
        <taxon>Embryophyta</taxon>
        <taxon>Tracheophyta</taxon>
        <taxon>Spermatophyta</taxon>
        <taxon>Magnoliopsida</taxon>
        <taxon>eudicotyledons</taxon>
        <taxon>Gunneridae</taxon>
        <taxon>Pentapetalae</taxon>
        <taxon>rosids</taxon>
        <taxon>malvids</taxon>
        <taxon>Brassicales</taxon>
        <taxon>Brassicaceae</taxon>
        <taxon>Arabideae</taxon>
        <taxon>Arabis</taxon>
    </lineage>
</organism>
<name>A0A565ALN6_9BRAS</name>
<dbReference type="OrthoDB" id="1112795at2759"/>
<dbReference type="InterPro" id="IPR001878">
    <property type="entry name" value="Znf_CCHC"/>
</dbReference>
<protein>
    <recommendedName>
        <fullName evidence="2">CCHC-type domain-containing protein</fullName>
    </recommendedName>
</protein>
<dbReference type="SUPFAM" id="SSF57756">
    <property type="entry name" value="Retrovirus zinc finger-like domains"/>
    <property type="match status" value="1"/>
</dbReference>
<accession>A0A565ALN6</accession>
<keyword evidence="1" id="KW-0863">Zinc-finger</keyword>
<reference evidence="3" key="1">
    <citation type="submission" date="2019-07" db="EMBL/GenBank/DDBJ databases">
        <authorList>
            <person name="Dittberner H."/>
        </authorList>
    </citation>
    <scope>NUCLEOTIDE SEQUENCE [LARGE SCALE GENOMIC DNA]</scope>
</reference>
<dbReference type="GO" id="GO:0008270">
    <property type="term" value="F:zinc ion binding"/>
    <property type="evidence" value="ECO:0007669"/>
    <property type="project" value="UniProtKB-KW"/>
</dbReference>
<dbReference type="GO" id="GO:0003676">
    <property type="term" value="F:nucleic acid binding"/>
    <property type="evidence" value="ECO:0007669"/>
    <property type="project" value="InterPro"/>
</dbReference>
<sequence length="187" mass="21672">MVDGGSTHRFRGCFYCGKKGHRWQQCFKRKKKLLMIWNSKMCSIEPTKYVCVWVTKKDLYDKKPASVGTDIVNKHESGCPEKLCVRQFCRENATARDNEWSLVDHKEVKYITQNNIWNLITCSSDHGSTGRKGSANISRGDYKKDIFMSHNSLLMEKRKQWVVKLLLTQLSMELKCEMCTCKNTDSG</sequence>
<keyword evidence="1" id="KW-0862">Zinc</keyword>
<gene>
    <name evidence="3" type="ORF">ANE_LOCUS367</name>
</gene>
<dbReference type="PROSITE" id="PS50158">
    <property type="entry name" value="ZF_CCHC"/>
    <property type="match status" value="1"/>
</dbReference>
<evidence type="ECO:0000313" key="4">
    <source>
        <dbReference type="Proteomes" id="UP000489600"/>
    </source>
</evidence>
<proteinExistence type="predicted"/>
<dbReference type="EMBL" id="CABITT030000001">
    <property type="protein sequence ID" value="VVA89922.1"/>
    <property type="molecule type" value="Genomic_DNA"/>
</dbReference>
<feature type="domain" description="CCHC-type" evidence="2">
    <location>
        <begin position="13"/>
        <end position="26"/>
    </location>
</feature>
<dbReference type="Proteomes" id="UP000489600">
    <property type="component" value="Unassembled WGS sequence"/>
</dbReference>
<dbReference type="InterPro" id="IPR036875">
    <property type="entry name" value="Znf_CCHC_sf"/>
</dbReference>